<dbReference type="OrthoDB" id="9808747at2"/>
<dbReference type="GO" id="GO:0042578">
    <property type="term" value="F:phosphoric ester hydrolase activity"/>
    <property type="evidence" value="ECO:0007669"/>
    <property type="project" value="TreeGrafter"/>
</dbReference>
<proteinExistence type="predicted"/>
<dbReference type="CDD" id="cd07436">
    <property type="entry name" value="PHP_PolX"/>
    <property type="match status" value="1"/>
</dbReference>
<dbReference type="InterPro" id="IPR010996">
    <property type="entry name" value="HHH_MUS81"/>
</dbReference>
<organism evidence="2 3">
    <name type="scientific">Kibdelosporangium phytohabitans</name>
    <dbReference type="NCBI Taxonomy" id="860235"/>
    <lineage>
        <taxon>Bacteria</taxon>
        <taxon>Bacillati</taxon>
        <taxon>Actinomycetota</taxon>
        <taxon>Actinomycetes</taxon>
        <taxon>Pseudonocardiales</taxon>
        <taxon>Pseudonocardiaceae</taxon>
        <taxon>Kibdelosporangium</taxon>
    </lineage>
</organism>
<name>A0A0N9I0N4_9PSEU</name>
<dbReference type="PIRSF" id="PIRSF036978">
    <property type="entry name" value="UCP036978_PHPhdr"/>
    <property type="match status" value="1"/>
</dbReference>
<dbReference type="Gene3D" id="3.20.20.140">
    <property type="entry name" value="Metal-dependent hydrolases"/>
    <property type="match status" value="1"/>
</dbReference>
<dbReference type="InterPro" id="IPR017078">
    <property type="entry name" value="UCP036978_PHPhdr"/>
</dbReference>
<gene>
    <name evidence="2" type="ORF">AOZ06_14945</name>
</gene>
<dbReference type="InterPro" id="IPR047967">
    <property type="entry name" value="PolX_PHP"/>
</dbReference>
<dbReference type="InterPro" id="IPR016195">
    <property type="entry name" value="Pol/histidinol_Pase-like"/>
</dbReference>
<dbReference type="FunFam" id="3.20.20.140:FF:000047">
    <property type="entry name" value="PHP domain-containing protein"/>
    <property type="match status" value="1"/>
</dbReference>
<dbReference type="Gene3D" id="1.10.150.110">
    <property type="entry name" value="DNA polymerase beta, N-terminal domain-like"/>
    <property type="match status" value="1"/>
</dbReference>
<dbReference type="PANTHER" id="PTHR36928:SF1">
    <property type="entry name" value="PHOSPHATASE YCDX-RELATED"/>
    <property type="match status" value="1"/>
</dbReference>
<dbReference type="SMART" id="SM00481">
    <property type="entry name" value="POLIIIAc"/>
    <property type="match status" value="1"/>
</dbReference>
<dbReference type="InterPro" id="IPR050243">
    <property type="entry name" value="PHP_phosphatase"/>
</dbReference>
<dbReference type="GO" id="GO:0005829">
    <property type="term" value="C:cytosol"/>
    <property type="evidence" value="ECO:0007669"/>
    <property type="project" value="TreeGrafter"/>
</dbReference>
<dbReference type="Pfam" id="PF14716">
    <property type="entry name" value="HHH_8"/>
    <property type="match status" value="1"/>
</dbReference>
<dbReference type="AlphaFoldDB" id="A0A0N9I0N4"/>
<dbReference type="SUPFAM" id="SSF47802">
    <property type="entry name" value="DNA polymerase beta, N-terminal domain-like"/>
    <property type="match status" value="1"/>
</dbReference>
<dbReference type="Pfam" id="PF02811">
    <property type="entry name" value="PHP"/>
    <property type="match status" value="1"/>
</dbReference>
<evidence type="ECO:0000313" key="3">
    <source>
        <dbReference type="Proteomes" id="UP000063699"/>
    </source>
</evidence>
<evidence type="ECO:0000259" key="1">
    <source>
        <dbReference type="SMART" id="SM00481"/>
    </source>
</evidence>
<dbReference type="InterPro" id="IPR003141">
    <property type="entry name" value="Pol/His_phosphatase_N"/>
</dbReference>
<sequence>MDPAKALRQIGFYLERKGEPTFKIQAFRKAAAIVDGLPADEVRLRAERGTLTRLPGIGKSTAGVISDALAGRQPDYLGRLIEEATIPVAGGHAMRAALKGDCHTHSEWSDGGSTIREMAEAARDIGHEWMALTDHSPSLTVANGLTTERLRRQLDIVAELNDELKPFRILTGIEVDILLDGGLDQAEDVLAELDVVVASVHSKLRMPSAEMTRRMIKAVGNPHVTILGHCTGRMRTAKRDRPESAFDAKAVFEACRDNGVAVEINSRPERLDPPKRLLRLAVEIGCEFAIDSDAHAPGQLDWLPHGCERAEECGVPVERVINARSNPSAE</sequence>
<reference evidence="2 3" key="1">
    <citation type="submission" date="2015-07" db="EMBL/GenBank/DDBJ databases">
        <title>Genome sequencing of Kibdelosporangium phytohabitans.</title>
        <authorList>
            <person name="Qin S."/>
            <person name="Xing K."/>
        </authorList>
    </citation>
    <scope>NUCLEOTIDE SEQUENCE [LARGE SCALE GENOMIC DNA]</scope>
    <source>
        <strain evidence="2 3">KLBMP1111</strain>
    </source>
</reference>
<dbReference type="PANTHER" id="PTHR36928">
    <property type="entry name" value="PHOSPHATASE YCDX-RELATED"/>
    <property type="match status" value="1"/>
</dbReference>
<dbReference type="InterPro" id="IPR027421">
    <property type="entry name" value="DNA_pol_lamdba_lyase_dom_sf"/>
</dbReference>
<dbReference type="InterPro" id="IPR004013">
    <property type="entry name" value="PHP_dom"/>
</dbReference>
<dbReference type="EMBL" id="CP012752">
    <property type="protein sequence ID" value="ALG08043.1"/>
    <property type="molecule type" value="Genomic_DNA"/>
</dbReference>
<dbReference type="RefSeq" id="WP_054289950.1">
    <property type="nucleotide sequence ID" value="NZ_CP012752.1"/>
</dbReference>
<feature type="domain" description="Polymerase/histidinol phosphatase N-terminal" evidence="1">
    <location>
        <begin position="100"/>
        <end position="179"/>
    </location>
</feature>
<dbReference type="STRING" id="860235.AOZ06_14945"/>
<dbReference type="KEGG" id="kphy:AOZ06_14945"/>
<evidence type="ECO:0000313" key="2">
    <source>
        <dbReference type="EMBL" id="ALG08043.1"/>
    </source>
</evidence>
<dbReference type="NCBIfam" id="NF005928">
    <property type="entry name" value="PRK07945.1"/>
    <property type="match status" value="1"/>
</dbReference>
<accession>A0A0N9I0N4</accession>
<keyword evidence="3" id="KW-1185">Reference proteome</keyword>
<dbReference type="SUPFAM" id="SSF89550">
    <property type="entry name" value="PHP domain-like"/>
    <property type="match status" value="1"/>
</dbReference>
<dbReference type="Proteomes" id="UP000063699">
    <property type="component" value="Chromosome"/>
</dbReference>
<protein>
    <recommendedName>
        <fullName evidence="1">Polymerase/histidinol phosphatase N-terminal domain-containing protein</fullName>
    </recommendedName>
</protein>
<dbReference type="GO" id="GO:0008270">
    <property type="term" value="F:zinc ion binding"/>
    <property type="evidence" value="ECO:0007669"/>
    <property type="project" value="TreeGrafter"/>
</dbReference>